<comment type="caution">
    <text evidence="1">The sequence shown here is derived from an EMBL/GenBank/DDBJ whole genome shotgun (WGS) entry which is preliminary data.</text>
</comment>
<evidence type="ECO:0000313" key="1">
    <source>
        <dbReference type="EMBL" id="PHJ24905.1"/>
    </source>
</evidence>
<dbReference type="GeneID" id="94424655"/>
<name>A0A2C6LCZ5_9APIC</name>
<dbReference type="Proteomes" id="UP000221165">
    <property type="component" value="Unassembled WGS sequence"/>
</dbReference>
<protein>
    <submittedName>
        <fullName evidence="1">Uncharacterized protein</fullName>
    </submittedName>
</protein>
<gene>
    <name evidence="1" type="ORF">CSUI_001238</name>
</gene>
<keyword evidence="2" id="KW-1185">Reference proteome</keyword>
<accession>A0A2C6LCZ5</accession>
<sequence length="47" mass="5844">ERVRKIKAQKKGERKAAFQNTYTQERRQCDLYHYVGGYVFSYRYEFM</sequence>
<dbReference type="EMBL" id="MIGC01000490">
    <property type="protein sequence ID" value="PHJ24905.1"/>
    <property type="molecule type" value="Genomic_DNA"/>
</dbReference>
<dbReference type="VEuPathDB" id="ToxoDB:CSUI_001238"/>
<organism evidence="1 2">
    <name type="scientific">Cystoisospora suis</name>
    <dbReference type="NCBI Taxonomy" id="483139"/>
    <lineage>
        <taxon>Eukaryota</taxon>
        <taxon>Sar</taxon>
        <taxon>Alveolata</taxon>
        <taxon>Apicomplexa</taxon>
        <taxon>Conoidasida</taxon>
        <taxon>Coccidia</taxon>
        <taxon>Eucoccidiorida</taxon>
        <taxon>Eimeriorina</taxon>
        <taxon>Sarcocystidae</taxon>
        <taxon>Cystoisospora</taxon>
    </lineage>
</organism>
<reference evidence="1 2" key="1">
    <citation type="journal article" date="2017" name="Int. J. Parasitol.">
        <title>The genome of the protozoan parasite Cystoisospora suis and a reverse vaccinology approach to identify vaccine candidates.</title>
        <authorList>
            <person name="Palmieri N."/>
            <person name="Shrestha A."/>
            <person name="Ruttkowski B."/>
            <person name="Beck T."/>
            <person name="Vogl C."/>
            <person name="Tomley F."/>
            <person name="Blake D.P."/>
            <person name="Joachim A."/>
        </authorList>
    </citation>
    <scope>NUCLEOTIDE SEQUENCE [LARGE SCALE GENOMIC DNA]</scope>
    <source>
        <strain evidence="1 2">Wien I</strain>
    </source>
</reference>
<dbReference type="RefSeq" id="XP_067926577.1">
    <property type="nucleotide sequence ID" value="XM_068061444.1"/>
</dbReference>
<feature type="non-terminal residue" evidence="1">
    <location>
        <position position="1"/>
    </location>
</feature>
<dbReference type="AlphaFoldDB" id="A0A2C6LCZ5"/>
<proteinExistence type="predicted"/>
<evidence type="ECO:0000313" key="2">
    <source>
        <dbReference type="Proteomes" id="UP000221165"/>
    </source>
</evidence>